<keyword evidence="2" id="KW-1185">Reference proteome</keyword>
<name>A0A8J5RFQ5_ZIZPA</name>
<dbReference type="EMBL" id="JAAALK010000288">
    <property type="protein sequence ID" value="KAG8052856.1"/>
    <property type="molecule type" value="Genomic_DNA"/>
</dbReference>
<evidence type="ECO:0000313" key="1">
    <source>
        <dbReference type="EMBL" id="KAG8052856.1"/>
    </source>
</evidence>
<sequence>MSIIIVTSRSNLDDSCFYPNKSILNRKIWSFLLPINKDLIVYIDELKLANRLQMYGGLLGLSANSLVVVDSQCRW</sequence>
<comment type="caution">
    <text evidence="1">The sequence shown here is derived from an EMBL/GenBank/DDBJ whole genome shotgun (WGS) entry which is preliminary data.</text>
</comment>
<reference evidence="1" key="2">
    <citation type="submission" date="2021-02" db="EMBL/GenBank/DDBJ databases">
        <authorList>
            <person name="Kimball J.A."/>
            <person name="Haas M.W."/>
            <person name="Macchietto M."/>
            <person name="Kono T."/>
            <person name="Duquette J."/>
            <person name="Shao M."/>
        </authorList>
    </citation>
    <scope>NUCLEOTIDE SEQUENCE</scope>
    <source>
        <tissue evidence="1">Fresh leaf tissue</tissue>
    </source>
</reference>
<proteinExistence type="predicted"/>
<dbReference type="AlphaFoldDB" id="A0A8J5RFQ5"/>
<reference evidence="1" key="1">
    <citation type="journal article" date="2021" name="bioRxiv">
        <title>Whole Genome Assembly and Annotation of Northern Wild Rice, Zizania palustris L., Supports a Whole Genome Duplication in the Zizania Genus.</title>
        <authorList>
            <person name="Haas M."/>
            <person name="Kono T."/>
            <person name="Macchietto M."/>
            <person name="Millas R."/>
            <person name="McGilp L."/>
            <person name="Shao M."/>
            <person name="Duquette J."/>
            <person name="Hirsch C.N."/>
            <person name="Kimball J."/>
        </authorList>
    </citation>
    <scope>NUCLEOTIDE SEQUENCE</scope>
    <source>
        <tissue evidence="1">Fresh leaf tissue</tissue>
    </source>
</reference>
<protein>
    <submittedName>
        <fullName evidence="1">Uncharacterized protein</fullName>
    </submittedName>
</protein>
<dbReference type="Proteomes" id="UP000729402">
    <property type="component" value="Unassembled WGS sequence"/>
</dbReference>
<accession>A0A8J5RFQ5</accession>
<organism evidence="1 2">
    <name type="scientific">Zizania palustris</name>
    <name type="common">Northern wild rice</name>
    <dbReference type="NCBI Taxonomy" id="103762"/>
    <lineage>
        <taxon>Eukaryota</taxon>
        <taxon>Viridiplantae</taxon>
        <taxon>Streptophyta</taxon>
        <taxon>Embryophyta</taxon>
        <taxon>Tracheophyta</taxon>
        <taxon>Spermatophyta</taxon>
        <taxon>Magnoliopsida</taxon>
        <taxon>Liliopsida</taxon>
        <taxon>Poales</taxon>
        <taxon>Poaceae</taxon>
        <taxon>BOP clade</taxon>
        <taxon>Oryzoideae</taxon>
        <taxon>Oryzeae</taxon>
        <taxon>Zizaniinae</taxon>
        <taxon>Zizania</taxon>
    </lineage>
</organism>
<evidence type="ECO:0000313" key="2">
    <source>
        <dbReference type="Proteomes" id="UP000729402"/>
    </source>
</evidence>
<gene>
    <name evidence="1" type="ORF">GUJ93_ZPchr0001g32347</name>
</gene>